<dbReference type="PANTHER" id="PTHR43293">
    <property type="entry name" value="ACETATE COA-TRANSFERASE YDIF"/>
    <property type="match status" value="1"/>
</dbReference>
<organism evidence="1">
    <name type="scientific">marine metagenome</name>
    <dbReference type="NCBI Taxonomy" id="408172"/>
    <lineage>
        <taxon>unclassified sequences</taxon>
        <taxon>metagenomes</taxon>
        <taxon>ecological metagenomes</taxon>
    </lineage>
</organism>
<dbReference type="Gene3D" id="3.40.1080.10">
    <property type="entry name" value="Glutaconate Coenzyme A-transferase"/>
    <property type="match status" value="1"/>
</dbReference>
<dbReference type="SUPFAM" id="SSF100950">
    <property type="entry name" value="NagB/RpiA/CoA transferase-like"/>
    <property type="match status" value="1"/>
</dbReference>
<accession>A0A382WXZ4</accession>
<evidence type="ECO:0000313" key="1">
    <source>
        <dbReference type="EMBL" id="SVD63777.1"/>
    </source>
</evidence>
<proteinExistence type="predicted"/>
<sequence length="214" mass="23337">YELTLTIEQGIFGGITAAGKDAGAGVNFDAIIDQPYQFDFYDGGGLDIAFLSFAQVDSLGNVNVSSYGTGPMGPGGFINISQGAKRVVFVGTLTTGGLEIAPDGATGVALKREGKTRKWISEVEQITFNGQYALTQGQDVQYVTDRGVFRLLSEGIILFEIAPGIDLQCDLLDQIEFPLQISPELKEMDRRIFRDQPMGISEEFRSRVRNSQEH</sequence>
<dbReference type="PANTHER" id="PTHR43293:SF1">
    <property type="entry name" value="ACETATE COA-TRANSFERASE YDIF"/>
    <property type="match status" value="1"/>
</dbReference>
<protein>
    <recommendedName>
        <fullName evidence="2">Propionate CoA-transferase</fullName>
    </recommendedName>
</protein>
<gene>
    <name evidence="1" type="ORF">METZ01_LOCUS416631</name>
</gene>
<dbReference type="InterPro" id="IPR037171">
    <property type="entry name" value="NagB/RpiA_transferase-like"/>
</dbReference>
<dbReference type="EMBL" id="UINC01163458">
    <property type="protein sequence ID" value="SVD63777.1"/>
    <property type="molecule type" value="Genomic_DNA"/>
</dbReference>
<evidence type="ECO:0008006" key="2">
    <source>
        <dbReference type="Google" id="ProtNLM"/>
    </source>
</evidence>
<dbReference type="AlphaFoldDB" id="A0A382WXZ4"/>
<name>A0A382WXZ4_9ZZZZ</name>
<reference evidence="1" key="1">
    <citation type="submission" date="2018-05" db="EMBL/GenBank/DDBJ databases">
        <authorList>
            <person name="Lanie J.A."/>
            <person name="Ng W.-L."/>
            <person name="Kazmierczak K.M."/>
            <person name="Andrzejewski T.M."/>
            <person name="Davidsen T.M."/>
            <person name="Wayne K.J."/>
            <person name="Tettelin H."/>
            <person name="Glass J.I."/>
            <person name="Rusch D."/>
            <person name="Podicherti R."/>
            <person name="Tsui H.-C.T."/>
            <person name="Winkler M.E."/>
        </authorList>
    </citation>
    <scope>NUCLEOTIDE SEQUENCE</scope>
</reference>
<feature type="non-terminal residue" evidence="1">
    <location>
        <position position="1"/>
    </location>
</feature>